<organism evidence="11 12">
    <name type="scientific">Tetrapyrgos nigripes</name>
    <dbReference type="NCBI Taxonomy" id="182062"/>
    <lineage>
        <taxon>Eukaryota</taxon>
        <taxon>Fungi</taxon>
        <taxon>Dikarya</taxon>
        <taxon>Basidiomycota</taxon>
        <taxon>Agaricomycotina</taxon>
        <taxon>Agaricomycetes</taxon>
        <taxon>Agaricomycetidae</taxon>
        <taxon>Agaricales</taxon>
        <taxon>Marasmiineae</taxon>
        <taxon>Marasmiaceae</taxon>
        <taxon>Tetrapyrgos</taxon>
    </lineage>
</organism>
<dbReference type="SUPFAM" id="SSF53795">
    <property type="entry name" value="PEP carboxykinase-like"/>
    <property type="match status" value="1"/>
</dbReference>
<dbReference type="InterPro" id="IPR008210">
    <property type="entry name" value="PEP_carboxykinase_N"/>
</dbReference>
<evidence type="ECO:0000256" key="1">
    <source>
        <dbReference type="ARBA" id="ARBA00004742"/>
    </source>
</evidence>
<keyword evidence="9" id="KW-0456">Lyase</keyword>
<dbReference type="OrthoDB" id="184182at2759"/>
<dbReference type="NCBIfam" id="NF006821">
    <property type="entry name" value="PRK09344.1-3"/>
    <property type="match status" value="1"/>
</dbReference>
<comment type="similarity">
    <text evidence="2">Belongs to the phosphoenolpyruvate carboxykinase (ATP) family.</text>
</comment>
<keyword evidence="7" id="KW-0210">Decarboxylase</keyword>
<evidence type="ECO:0000256" key="10">
    <source>
        <dbReference type="ARBA" id="ARBA00047371"/>
    </source>
</evidence>
<dbReference type="PIRSF" id="PIRSF006294">
    <property type="entry name" value="PEP_crbxkin"/>
    <property type="match status" value="1"/>
</dbReference>
<evidence type="ECO:0000256" key="4">
    <source>
        <dbReference type="ARBA" id="ARBA00021932"/>
    </source>
</evidence>
<comment type="catalytic activity">
    <reaction evidence="10">
        <text>oxaloacetate + ATP = phosphoenolpyruvate + ADP + CO2</text>
        <dbReference type="Rhea" id="RHEA:18617"/>
        <dbReference type="ChEBI" id="CHEBI:16452"/>
        <dbReference type="ChEBI" id="CHEBI:16526"/>
        <dbReference type="ChEBI" id="CHEBI:30616"/>
        <dbReference type="ChEBI" id="CHEBI:58702"/>
        <dbReference type="ChEBI" id="CHEBI:456216"/>
        <dbReference type="EC" id="4.1.1.49"/>
    </reaction>
</comment>
<dbReference type="Pfam" id="PF01293">
    <property type="entry name" value="PEPCK_ATP"/>
    <property type="match status" value="1"/>
</dbReference>
<dbReference type="AlphaFoldDB" id="A0A8H5FQQ9"/>
<comment type="caution">
    <text evidence="11">The sequence shown here is derived from an EMBL/GenBank/DDBJ whole genome shotgun (WGS) entry which is preliminary data.</text>
</comment>
<dbReference type="InterPro" id="IPR015994">
    <property type="entry name" value="PEPCK_ATP_CS"/>
</dbReference>
<dbReference type="HAMAP" id="MF_00453">
    <property type="entry name" value="PEPCK_ATP"/>
    <property type="match status" value="1"/>
</dbReference>
<dbReference type="NCBIfam" id="TIGR00224">
    <property type="entry name" value="pckA"/>
    <property type="match status" value="1"/>
</dbReference>
<dbReference type="PANTHER" id="PTHR30031:SF0">
    <property type="entry name" value="PHOSPHOENOLPYRUVATE CARBOXYKINASE (ATP)"/>
    <property type="match status" value="1"/>
</dbReference>
<dbReference type="EC" id="4.1.1.49" evidence="3"/>
<gene>
    <name evidence="11" type="ORF">D9758_008514</name>
</gene>
<proteinExistence type="inferred from homology"/>
<evidence type="ECO:0000256" key="7">
    <source>
        <dbReference type="ARBA" id="ARBA00022793"/>
    </source>
</evidence>
<comment type="pathway">
    <text evidence="1">Carbohydrate biosynthesis; gluconeogenesis.</text>
</comment>
<keyword evidence="12" id="KW-1185">Reference proteome</keyword>
<dbReference type="PANTHER" id="PTHR30031">
    <property type="entry name" value="PHOSPHOENOLPYRUVATE CARBOXYKINASE ATP"/>
    <property type="match status" value="1"/>
</dbReference>
<keyword evidence="8" id="KW-0067">ATP-binding</keyword>
<dbReference type="CDD" id="cd00484">
    <property type="entry name" value="PEPCK_ATP"/>
    <property type="match status" value="1"/>
</dbReference>
<dbReference type="Gene3D" id="3.40.449.10">
    <property type="entry name" value="Phosphoenolpyruvate Carboxykinase, domain 1"/>
    <property type="match status" value="1"/>
</dbReference>
<evidence type="ECO:0000256" key="8">
    <source>
        <dbReference type="ARBA" id="ARBA00022840"/>
    </source>
</evidence>
<evidence type="ECO:0000313" key="11">
    <source>
        <dbReference type="EMBL" id="KAF5345312.1"/>
    </source>
</evidence>
<dbReference type="NCBIfam" id="NF006820">
    <property type="entry name" value="PRK09344.1-2"/>
    <property type="match status" value="1"/>
</dbReference>
<evidence type="ECO:0000313" key="12">
    <source>
        <dbReference type="Proteomes" id="UP000559256"/>
    </source>
</evidence>
<dbReference type="GO" id="GO:0005829">
    <property type="term" value="C:cytosol"/>
    <property type="evidence" value="ECO:0007669"/>
    <property type="project" value="TreeGrafter"/>
</dbReference>
<accession>A0A8H5FQQ9</accession>
<dbReference type="FunFam" id="2.170.8.10:FF:000001">
    <property type="entry name" value="Phosphoenolpyruvate carboxykinase (ATP)"/>
    <property type="match status" value="1"/>
</dbReference>
<dbReference type="InterPro" id="IPR001272">
    <property type="entry name" value="PEP_carboxykinase_ATP"/>
</dbReference>
<evidence type="ECO:0000256" key="3">
    <source>
        <dbReference type="ARBA" id="ARBA00012363"/>
    </source>
</evidence>
<dbReference type="Proteomes" id="UP000559256">
    <property type="component" value="Unassembled WGS sequence"/>
</dbReference>
<evidence type="ECO:0000256" key="5">
    <source>
        <dbReference type="ARBA" id="ARBA00022432"/>
    </source>
</evidence>
<dbReference type="SUPFAM" id="SSF68923">
    <property type="entry name" value="PEP carboxykinase N-terminal domain"/>
    <property type="match status" value="1"/>
</dbReference>
<dbReference type="GO" id="GO:0004612">
    <property type="term" value="F:phosphoenolpyruvate carboxykinase (ATP) activity"/>
    <property type="evidence" value="ECO:0007669"/>
    <property type="project" value="UniProtKB-EC"/>
</dbReference>
<dbReference type="InterPro" id="IPR013035">
    <property type="entry name" value="PEP_carboxykinase_C"/>
</dbReference>
<protein>
    <recommendedName>
        <fullName evidence="4">Phosphoenolpyruvate carboxykinase (ATP)</fullName>
        <ecNumber evidence="3">4.1.1.49</ecNumber>
    </recommendedName>
</protein>
<dbReference type="UniPathway" id="UPA00138"/>
<dbReference type="PROSITE" id="PS00532">
    <property type="entry name" value="PEPCK_ATP"/>
    <property type="match status" value="1"/>
</dbReference>
<dbReference type="FunFam" id="3.40.449.10:FF:000002">
    <property type="entry name" value="Phosphoenolpyruvate carboxykinase [ATP]"/>
    <property type="match status" value="1"/>
</dbReference>
<evidence type="ECO:0000256" key="2">
    <source>
        <dbReference type="ARBA" id="ARBA00006052"/>
    </source>
</evidence>
<reference evidence="11 12" key="1">
    <citation type="journal article" date="2020" name="ISME J.">
        <title>Uncovering the hidden diversity of litter-decomposition mechanisms in mushroom-forming fungi.</title>
        <authorList>
            <person name="Floudas D."/>
            <person name="Bentzer J."/>
            <person name="Ahren D."/>
            <person name="Johansson T."/>
            <person name="Persson P."/>
            <person name="Tunlid A."/>
        </authorList>
    </citation>
    <scope>NUCLEOTIDE SEQUENCE [LARGE SCALE GENOMIC DNA]</scope>
    <source>
        <strain evidence="11 12">CBS 291.85</strain>
    </source>
</reference>
<keyword evidence="6" id="KW-0547">Nucleotide-binding</keyword>
<name>A0A8H5FQQ9_9AGAR</name>
<sequence length="593" mass="66634">MLRWRTIIPNTIKPTAFRYVIASKRFVPTMPIQTPYVTPHILHKNYAQSSDAELYSQLIGRELDYFSQAGFDMDKIYLKRNASVAQLYEDAIRNEGAILSQSGALINFSGKKTGRSPKDKRIVFEDTSKDDIWWGSVNIKMDEHTFEINRERAIDYLNTRDNVYVFDGFAGWDPKYRIKVRVICARAYHALFMNNMLIRPTEEELAEFGEPDFIIYNAGQFPANRFTKGMSSTTSVEINFKRMEMVILGTEYAGEMKKGVFSHYLQPVKFGQLSLHSSANVGMQNNDVTLFFGLSGTGKTTLSADPNRLLIGDDEHVWSDTGVFNIEGGCYAKCINLSAEKEPEIYNAIRFGSILENVVYNPVTRAPDYDDISITENTRCAYPIEFIPNAKIPCQVDRQPSNIIMLTCDAFGVLPPVSKLTPEQASYHFLAGYTSKTPGTEDGVLEPIPTFSTCYSAPFIVLHPSRYADMLAERMSKHNVDCWLVNTGWTSGKYGTGKRCPLKYTRKIIDAIHDGSLAASLAAGKSETFGVFNLTVPTEIEGVPRELLNPEVAWPDKEAFGREVRKLAGMFGKAFKLYESDVNEKVRKAGPTA</sequence>
<dbReference type="Gene3D" id="3.90.228.20">
    <property type="match status" value="1"/>
</dbReference>
<dbReference type="EMBL" id="JAACJM010000113">
    <property type="protein sequence ID" value="KAF5345312.1"/>
    <property type="molecule type" value="Genomic_DNA"/>
</dbReference>
<dbReference type="GO" id="GO:0005524">
    <property type="term" value="F:ATP binding"/>
    <property type="evidence" value="ECO:0007669"/>
    <property type="project" value="UniProtKB-KW"/>
</dbReference>
<evidence type="ECO:0000256" key="9">
    <source>
        <dbReference type="ARBA" id="ARBA00023239"/>
    </source>
</evidence>
<evidence type="ECO:0000256" key="6">
    <source>
        <dbReference type="ARBA" id="ARBA00022741"/>
    </source>
</evidence>
<keyword evidence="5" id="KW-0312">Gluconeogenesis</keyword>
<dbReference type="Gene3D" id="2.170.8.10">
    <property type="entry name" value="Phosphoenolpyruvate Carboxykinase, domain 2"/>
    <property type="match status" value="1"/>
</dbReference>
<dbReference type="GO" id="GO:0006094">
    <property type="term" value="P:gluconeogenesis"/>
    <property type="evidence" value="ECO:0007669"/>
    <property type="project" value="UniProtKB-UniPathway"/>
</dbReference>